<dbReference type="AlphaFoldDB" id="A0A2J6RK87"/>
<evidence type="ECO:0000256" key="4">
    <source>
        <dbReference type="SAM" id="MobiDB-lite"/>
    </source>
</evidence>
<dbReference type="PANTHER" id="PTHR43618">
    <property type="entry name" value="7-ALPHA-HYDROXYSTEROID DEHYDROGENASE"/>
    <property type="match status" value="1"/>
</dbReference>
<dbReference type="GO" id="GO:0016491">
    <property type="term" value="F:oxidoreductase activity"/>
    <property type="evidence" value="ECO:0007669"/>
    <property type="project" value="UniProtKB-KW"/>
</dbReference>
<name>A0A2J6RK87_HYAVF</name>
<dbReference type="InterPro" id="IPR052178">
    <property type="entry name" value="Sec_Metab_Biosynth_SDR"/>
</dbReference>
<evidence type="ECO:0000256" key="1">
    <source>
        <dbReference type="ARBA" id="ARBA00006484"/>
    </source>
</evidence>
<dbReference type="EMBL" id="KZ613947">
    <property type="protein sequence ID" value="PMD38907.1"/>
    <property type="molecule type" value="Genomic_DNA"/>
</dbReference>
<keyword evidence="3" id="KW-0560">Oxidoreductase</keyword>
<comment type="similarity">
    <text evidence="1">Belongs to the short-chain dehydrogenases/reductases (SDR) family.</text>
</comment>
<gene>
    <name evidence="5" type="ORF">L207DRAFT_461509</name>
</gene>
<feature type="region of interest" description="Disordered" evidence="4">
    <location>
        <begin position="196"/>
        <end position="221"/>
    </location>
</feature>
<dbReference type="Gene3D" id="3.40.50.720">
    <property type="entry name" value="NAD(P)-binding Rossmann-like Domain"/>
    <property type="match status" value="1"/>
</dbReference>
<accession>A0A2J6RK87</accession>
<organism evidence="5 6">
    <name type="scientific">Hyaloscypha variabilis (strain UAMH 11265 / GT02V1 / F)</name>
    <name type="common">Meliniomyces variabilis</name>
    <dbReference type="NCBI Taxonomy" id="1149755"/>
    <lineage>
        <taxon>Eukaryota</taxon>
        <taxon>Fungi</taxon>
        <taxon>Dikarya</taxon>
        <taxon>Ascomycota</taxon>
        <taxon>Pezizomycotina</taxon>
        <taxon>Leotiomycetes</taxon>
        <taxon>Helotiales</taxon>
        <taxon>Hyaloscyphaceae</taxon>
        <taxon>Hyaloscypha</taxon>
        <taxon>Hyaloscypha variabilis</taxon>
    </lineage>
</organism>
<dbReference type="PRINTS" id="PR00081">
    <property type="entry name" value="GDHRDH"/>
</dbReference>
<evidence type="ECO:0000256" key="2">
    <source>
        <dbReference type="ARBA" id="ARBA00022857"/>
    </source>
</evidence>
<reference evidence="5 6" key="1">
    <citation type="submission" date="2016-04" db="EMBL/GenBank/DDBJ databases">
        <title>A degradative enzymes factory behind the ericoid mycorrhizal symbiosis.</title>
        <authorList>
            <consortium name="DOE Joint Genome Institute"/>
            <person name="Martino E."/>
            <person name="Morin E."/>
            <person name="Grelet G."/>
            <person name="Kuo A."/>
            <person name="Kohler A."/>
            <person name="Daghino S."/>
            <person name="Barry K."/>
            <person name="Choi C."/>
            <person name="Cichocki N."/>
            <person name="Clum A."/>
            <person name="Copeland A."/>
            <person name="Hainaut M."/>
            <person name="Haridas S."/>
            <person name="Labutti K."/>
            <person name="Lindquist E."/>
            <person name="Lipzen A."/>
            <person name="Khouja H.-R."/>
            <person name="Murat C."/>
            <person name="Ohm R."/>
            <person name="Olson A."/>
            <person name="Spatafora J."/>
            <person name="Veneault-Fourrey C."/>
            <person name="Henrissat B."/>
            <person name="Grigoriev I."/>
            <person name="Martin F."/>
            <person name="Perotto S."/>
        </authorList>
    </citation>
    <scope>NUCLEOTIDE SEQUENCE [LARGE SCALE GENOMIC DNA]</scope>
    <source>
        <strain evidence="5 6">F</strain>
    </source>
</reference>
<evidence type="ECO:0000313" key="5">
    <source>
        <dbReference type="EMBL" id="PMD38907.1"/>
    </source>
</evidence>
<sequence>MITQTLVANGARVYITGRRKEALDTVVEKYSTGPGKTIALPGDISKKEDIQRLVKTVGDAEDGLHLLVNNAGIARDDNTKYSNGKPDFKSAQSISDHLMKSDPQAWAETFSTNVSSQFFVSAAFLPLLAKANGCLPGFTSSIINITSISGVMKGSSNGQFAYASSKAAFLHLTRMMATTFVETKVRVNSIAPGVFPSEMTAGESNEHQKSSLDSEASNPKGRYGHDTDMGACVLFLGGPGGQFLNGQVIYPDGGNILMNPACT</sequence>
<dbReference type="Pfam" id="PF13561">
    <property type="entry name" value="adh_short_C2"/>
    <property type="match status" value="1"/>
</dbReference>
<dbReference type="OrthoDB" id="2898618at2759"/>
<dbReference type="PRINTS" id="PR00080">
    <property type="entry name" value="SDRFAMILY"/>
</dbReference>
<evidence type="ECO:0000256" key="3">
    <source>
        <dbReference type="ARBA" id="ARBA00023002"/>
    </source>
</evidence>
<dbReference type="PANTHER" id="PTHR43618:SF4">
    <property type="entry name" value="SHORT CHAIN DEHYDROGENASE_REDUCTASE FAMILY (AFU_ORTHOLOGUE AFUA_7G04540)"/>
    <property type="match status" value="1"/>
</dbReference>
<dbReference type="STRING" id="1149755.A0A2J6RK87"/>
<dbReference type="SUPFAM" id="SSF51735">
    <property type="entry name" value="NAD(P)-binding Rossmann-fold domains"/>
    <property type="match status" value="1"/>
</dbReference>
<keyword evidence="2" id="KW-0521">NADP</keyword>
<keyword evidence="6" id="KW-1185">Reference proteome</keyword>
<proteinExistence type="inferred from homology"/>
<protein>
    <submittedName>
        <fullName evidence="5">NAD(P)-binding protein</fullName>
    </submittedName>
</protein>
<dbReference type="Proteomes" id="UP000235786">
    <property type="component" value="Unassembled WGS sequence"/>
</dbReference>
<evidence type="ECO:0000313" key="6">
    <source>
        <dbReference type="Proteomes" id="UP000235786"/>
    </source>
</evidence>
<dbReference type="InterPro" id="IPR002347">
    <property type="entry name" value="SDR_fam"/>
</dbReference>
<dbReference type="InterPro" id="IPR036291">
    <property type="entry name" value="NAD(P)-bd_dom_sf"/>
</dbReference>